<proteinExistence type="predicted"/>
<evidence type="ECO:0000313" key="1">
    <source>
        <dbReference type="EMBL" id="CAJ2628836.1"/>
    </source>
</evidence>
<keyword evidence="2" id="KW-1185">Reference proteome</keyword>
<dbReference type="Proteomes" id="UP001177021">
    <property type="component" value="Unassembled WGS sequence"/>
</dbReference>
<gene>
    <name evidence="1" type="ORF">MILVUS5_LOCUS961</name>
</gene>
<reference evidence="1" key="1">
    <citation type="submission" date="2023-10" db="EMBL/GenBank/DDBJ databases">
        <authorList>
            <person name="Rodriguez Cubillos JULIANA M."/>
            <person name="De Vega J."/>
        </authorList>
    </citation>
    <scope>NUCLEOTIDE SEQUENCE</scope>
</reference>
<protein>
    <submittedName>
        <fullName evidence="1">Uncharacterized protein</fullName>
    </submittedName>
</protein>
<name>A0ACB0I9H4_TRIPR</name>
<comment type="caution">
    <text evidence="1">The sequence shown here is derived from an EMBL/GenBank/DDBJ whole genome shotgun (WGS) entry which is preliminary data.</text>
</comment>
<sequence length="756" mass="85767">MTNVRQNDDDELENEDSYYNASDEEDDDDDDDCYIDDSEQDECVDFSVVFPPETFCPVDTNVGAMTTNTPTTAADFRYEFHEDSDVLHTPPESEDEELGHNYPTFKMSDGSIGVQFHKGLTFNNKQQAKEAIKEYAMETMKNIYIKKNEKEFLVAKCDHSGCPFHLRISKRVGNEFWQIVSFIDEHACHRTPRNRQAKTNYLAKKFVSTLRHTPEMKVKGLIALAIEKWGVKLSHDQAYRAKLKAIEIIQGAGRDQFIYLRSYADELRESNRNSTVIIQCDMANVGPIFQRIYVCLEACKAAFAFTCRPLIGLDACFLKGEHGGQLMAAVGQDGNNQMFPIAYAVVEAETKESWQWFLNLLLEDLNNVQPSQYAFISDQQKGLVPAIQNLGNHVEQRLCVKHLRDNWSKKYPGMELKEVFWMAARATTVPAWERAMNRLKAMNEKAWKDMKGVPPAMWTRSHFKLDTQSDLQVNNMCEAFNRSILEYRDKPIITLLEGIKHYITKRIGTQKDLMQRYRGNICPIIQEKLELTKRVADRWQPTWHHDDDFAIFGVTNGTETYIVNLIQKTCTCRKWDLTGIPCCHAIACIWHNKKEPEDYVSSYYRKSTFMATYSHIILPTNGPQLWRISRTAAINPPVVRRAIGRPKKNRNKANDEKKNPPHVLPSDLKTKTCKKCHLMGHNKRTCGGKRAADRLIPKGGNKQKKANKSDTQGTNCASGSGAGGSSAGGFGVQGSDGAATILTQGSQPPPTQDSQT</sequence>
<dbReference type="EMBL" id="CASHSV030000001">
    <property type="protein sequence ID" value="CAJ2628836.1"/>
    <property type="molecule type" value="Genomic_DNA"/>
</dbReference>
<accession>A0ACB0I9H4</accession>
<evidence type="ECO:0000313" key="2">
    <source>
        <dbReference type="Proteomes" id="UP001177021"/>
    </source>
</evidence>
<organism evidence="1 2">
    <name type="scientific">Trifolium pratense</name>
    <name type="common">Red clover</name>
    <dbReference type="NCBI Taxonomy" id="57577"/>
    <lineage>
        <taxon>Eukaryota</taxon>
        <taxon>Viridiplantae</taxon>
        <taxon>Streptophyta</taxon>
        <taxon>Embryophyta</taxon>
        <taxon>Tracheophyta</taxon>
        <taxon>Spermatophyta</taxon>
        <taxon>Magnoliopsida</taxon>
        <taxon>eudicotyledons</taxon>
        <taxon>Gunneridae</taxon>
        <taxon>Pentapetalae</taxon>
        <taxon>rosids</taxon>
        <taxon>fabids</taxon>
        <taxon>Fabales</taxon>
        <taxon>Fabaceae</taxon>
        <taxon>Papilionoideae</taxon>
        <taxon>50 kb inversion clade</taxon>
        <taxon>NPAAA clade</taxon>
        <taxon>Hologalegina</taxon>
        <taxon>IRL clade</taxon>
        <taxon>Trifolieae</taxon>
        <taxon>Trifolium</taxon>
    </lineage>
</organism>